<feature type="compositionally biased region" description="Gly residues" evidence="1">
    <location>
        <begin position="303"/>
        <end position="322"/>
    </location>
</feature>
<feature type="region of interest" description="Disordered" evidence="1">
    <location>
        <begin position="92"/>
        <end position="111"/>
    </location>
</feature>
<evidence type="ECO:0000256" key="1">
    <source>
        <dbReference type="SAM" id="MobiDB-lite"/>
    </source>
</evidence>
<dbReference type="Gene3D" id="2.60.130.10">
    <property type="entry name" value="Aromatic compound dioxygenase"/>
    <property type="match status" value="1"/>
</dbReference>
<accession>A0ABM7DW93</accession>
<feature type="domain" description="Intradiol ring-cleavage dioxygenases" evidence="2">
    <location>
        <begin position="105"/>
        <end position="203"/>
    </location>
</feature>
<protein>
    <submittedName>
        <fullName evidence="3">Protocatechuate 3,4-dioxygenase beta subunit</fullName>
    </submittedName>
</protein>
<evidence type="ECO:0000259" key="2">
    <source>
        <dbReference type="Pfam" id="PF00775"/>
    </source>
</evidence>
<keyword evidence="4" id="KW-1185">Reference proteome</keyword>
<organism evidence="3 4">
    <name type="scientific">Corynebacterium casei LMG S-19264</name>
    <dbReference type="NCBI Taxonomy" id="1285583"/>
    <lineage>
        <taxon>Bacteria</taxon>
        <taxon>Bacillati</taxon>
        <taxon>Actinomycetota</taxon>
        <taxon>Actinomycetes</taxon>
        <taxon>Mycobacteriales</taxon>
        <taxon>Corynebacteriaceae</taxon>
        <taxon>Corynebacterium</taxon>
    </lineage>
</organism>
<dbReference type="GeneID" id="82878044"/>
<dbReference type="PANTHER" id="PTHR34315:SF1">
    <property type="entry name" value="INTRADIOL RING-CLEAVAGE DIOXYGENASES DOMAIN-CONTAINING PROTEIN-RELATED"/>
    <property type="match status" value="1"/>
</dbReference>
<dbReference type="SUPFAM" id="SSF49482">
    <property type="entry name" value="Aromatic compound dioxygenase"/>
    <property type="match status" value="1"/>
</dbReference>
<reference evidence="4" key="1">
    <citation type="submission" date="2013-02" db="EMBL/GenBank/DDBJ databases">
        <title>The complete genome sequence of Corynebacterium casei LMG S-19264 (=DSM 44701).</title>
        <authorList>
            <person name="Ruckert C."/>
            <person name="Albersmeier A."/>
            <person name="Kalinowski J."/>
        </authorList>
    </citation>
    <scope>NUCLEOTIDE SEQUENCE [LARGE SCALE GENOMIC DNA]</scope>
    <source>
        <strain evidence="4">LMG S-19264</strain>
    </source>
</reference>
<evidence type="ECO:0000313" key="4">
    <source>
        <dbReference type="Proteomes" id="UP000019226"/>
    </source>
</evidence>
<dbReference type="RefSeq" id="WP_025387841.1">
    <property type="nucleotide sequence ID" value="NZ_CP004350.1"/>
</dbReference>
<sequence length="331" mass="34265">MSTHQQAFEGRPLDRPSEDIEDQGLAFDIGTLLSRRRMLAGIGIGAGSAALVACGVKGEGASASASSSAAATTTSAAAPNDLSGQVLEEMNSETAGPYPGDGSNGPDVLDESGVERRDLTTSVDGNGSVSGVPMTLTMNLVDINNDNQPLSKAAVYVWHCDAEGRYSMYSDGVTDQTRLRGVQVTDANGQVTFDSIIPGCYTGRWPHIHFEVFTSIDDITDATNAVLTSQIVVPEDTVTEPYKLSEYDGSANNLSQITLDTDNVFSDGWEQQAPDVVGNATDGFSLAITVPVDLTTQSEASSMGGGMGGGEMSGGMPGGNPPQGGMAPPSQ</sequence>
<evidence type="ECO:0000313" key="3">
    <source>
        <dbReference type="EMBL" id="AHI20487.1"/>
    </source>
</evidence>
<dbReference type="PANTHER" id="PTHR34315">
    <property type="match status" value="1"/>
</dbReference>
<name>A0ABM7DW93_9CORY</name>
<proteinExistence type="predicted"/>
<dbReference type="InterPro" id="IPR006311">
    <property type="entry name" value="TAT_signal"/>
</dbReference>
<feature type="region of interest" description="Disordered" evidence="1">
    <location>
        <begin position="298"/>
        <end position="331"/>
    </location>
</feature>
<dbReference type="InterPro" id="IPR015889">
    <property type="entry name" value="Intradiol_dOase_core"/>
</dbReference>
<dbReference type="InterPro" id="IPR000627">
    <property type="entry name" value="Intradiol_dOase_C"/>
</dbReference>
<dbReference type="Pfam" id="PF00775">
    <property type="entry name" value="Dioxygenase_C"/>
    <property type="match status" value="1"/>
</dbReference>
<gene>
    <name evidence="3" type="ORF">CCASEI_09650</name>
</gene>
<dbReference type="PROSITE" id="PS51318">
    <property type="entry name" value="TAT"/>
    <property type="match status" value="1"/>
</dbReference>
<dbReference type="EMBL" id="CP004350">
    <property type="protein sequence ID" value="AHI20487.1"/>
    <property type="molecule type" value="Genomic_DNA"/>
</dbReference>
<dbReference type="Proteomes" id="UP000019226">
    <property type="component" value="Chromosome"/>
</dbReference>